<dbReference type="SUPFAM" id="SSF46894">
    <property type="entry name" value="C-terminal effector domain of the bipartite response regulators"/>
    <property type="match status" value="1"/>
</dbReference>
<name>A0A1M5BWX9_9FLAO</name>
<reference evidence="3" key="1">
    <citation type="submission" date="2016-11" db="EMBL/GenBank/DDBJ databases">
        <authorList>
            <person name="Varghese N."/>
            <person name="Submissions S."/>
        </authorList>
    </citation>
    <scope>NUCLEOTIDE SEQUENCE [LARGE SCALE GENOMIC DNA]</scope>
    <source>
        <strain evidence="3">DSM 26898</strain>
    </source>
</reference>
<dbReference type="OrthoDB" id="1203227at2"/>
<dbReference type="InterPro" id="IPR036388">
    <property type="entry name" value="WH-like_DNA-bd_sf"/>
</dbReference>
<evidence type="ECO:0000259" key="1">
    <source>
        <dbReference type="Pfam" id="PF00196"/>
    </source>
</evidence>
<protein>
    <submittedName>
        <fullName evidence="2">Regulatory protein, luxR family</fullName>
    </submittedName>
</protein>
<dbReference type="AlphaFoldDB" id="A0A1M5BWX9"/>
<dbReference type="STRING" id="1302685.SAMN05444408_12610"/>
<dbReference type="InterPro" id="IPR000792">
    <property type="entry name" value="Tscrpt_reg_LuxR_C"/>
</dbReference>
<evidence type="ECO:0000313" key="3">
    <source>
        <dbReference type="Proteomes" id="UP000184236"/>
    </source>
</evidence>
<organism evidence="2 3">
    <name type="scientific">Chryseobacterium takakiae</name>
    <dbReference type="NCBI Taxonomy" id="1302685"/>
    <lineage>
        <taxon>Bacteria</taxon>
        <taxon>Pseudomonadati</taxon>
        <taxon>Bacteroidota</taxon>
        <taxon>Flavobacteriia</taxon>
        <taxon>Flavobacteriales</taxon>
        <taxon>Weeksellaceae</taxon>
        <taxon>Chryseobacterium group</taxon>
        <taxon>Chryseobacterium</taxon>
    </lineage>
</organism>
<dbReference type="Proteomes" id="UP000184236">
    <property type="component" value="Unassembled WGS sequence"/>
</dbReference>
<dbReference type="EMBL" id="FQVO01000026">
    <property type="protein sequence ID" value="SHF46807.1"/>
    <property type="molecule type" value="Genomic_DNA"/>
</dbReference>
<feature type="domain" description="HTH luxR-type" evidence="1">
    <location>
        <begin position="64"/>
        <end position="101"/>
    </location>
</feature>
<proteinExistence type="predicted"/>
<dbReference type="RefSeq" id="WP_072886335.1">
    <property type="nucleotide sequence ID" value="NZ_FQVO01000026.1"/>
</dbReference>
<dbReference type="InterPro" id="IPR016032">
    <property type="entry name" value="Sig_transdc_resp-reg_C-effctor"/>
</dbReference>
<accession>A0A1M5BWX9</accession>
<dbReference type="Pfam" id="PF00196">
    <property type="entry name" value="GerE"/>
    <property type="match status" value="1"/>
</dbReference>
<dbReference type="GO" id="GO:0003677">
    <property type="term" value="F:DNA binding"/>
    <property type="evidence" value="ECO:0007669"/>
    <property type="project" value="InterPro"/>
</dbReference>
<keyword evidence="3" id="KW-1185">Reference proteome</keyword>
<gene>
    <name evidence="2" type="ORF">SAMN05444408_12610</name>
</gene>
<dbReference type="GO" id="GO:0006355">
    <property type="term" value="P:regulation of DNA-templated transcription"/>
    <property type="evidence" value="ECO:0007669"/>
    <property type="project" value="InterPro"/>
</dbReference>
<sequence length="105" mass="12316">MNNKFDDWDDVKSKIIVLAEKNSPLLIKTVKLSAPVFCSKLLIRQPKLVRTELTFCIYLKLKYNTKEIAKFLNVSPKAIQNRKNRLRKKLNIASSLDLYQWFDSL</sequence>
<evidence type="ECO:0000313" key="2">
    <source>
        <dbReference type="EMBL" id="SHF46807.1"/>
    </source>
</evidence>
<dbReference type="Gene3D" id="1.10.10.10">
    <property type="entry name" value="Winged helix-like DNA-binding domain superfamily/Winged helix DNA-binding domain"/>
    <property type="match status" value="1"/>
</dbReference>